<dbReference type="EMBL" id="AEUY02000005">
    <property type="protein sequence ID" value="EHI65201.1"/>
    <property type="molecule type" value="Genomic_DNA"/>
</dbReference>
<dbReference type="Proteomes" id="UP000003217">
    <property type="component" value="Unassembled WGS sequence"/>
</dbReference>
<keyword evidence="1" id="KW-0472">Membrane</keyword>
<accession>G5KBX9</accession>
<keyword evidence="1" id="KW-0812">Transmembrane</keyword>
<dbReference type="AlphaFoldDB" id="G5KBX9"/>
<evidence type="ECO:0000256" key="1">
    <source>
        <dbReference type="SAM" id="Phobius"/>
    </source>
</evidence>
<sequence length="48" mass="5530">MVFNHICAGEVIKAGADFDKLCEPFYHILWVPLIPVKLTGIFFYLDMI</sequence>
<organism evidence="2 3">
    <name type="scientific">Streptococcus pseudoporcinus LQ 940-04</name>
    <dbReference type="NCBI Taxonomy" id="875093"/>
    <lineage>
        <taxon>Bacteria</taxon>
        <taxon>Bacillati</taxon>
        <taxon>Bacillota</taxon>
        <taxon>Bacilli</taxon>
        <taxon>Lactobacillales</taxon>
        <taxon>Streptococcaceae</taxon>
        <taxon>Streptococcus</taxon>
    </lineage>
</organism>
<protein>
    <submittedName>
        <fullName evidence="2">Uncharacterized protein</fullName>
    </submittedName>
</protein>
<keyword evidence="1" id="KW-1133">Transmembrane helix</keyword>
<comment type="caution">
    <text evidence="2">The sequence shown here is derived from an EMBL/GenBank/DDBJ whole genome shotgun (WGS) entry which is preliminary data.</text>
</comment>
<name>G5KBX9_9STRE</name>
<feature type="transmembrane region" description="Helical" evidence="1">
    <location>
        <begin position="25"/>
        <end position="45"/>
    </location>
</feature>
<keyword evidence="3" id="KW-1185">Reference proteome</keyword>
<proteinExistence type="predicted"/>
<evidence type="ECO:0000313" key="3">
    <source>
        <dbReference type="Proteomes" id="UP000003217"/>
    </source>
</evidence>
<gene>
    <name evidence="2" type="ORF">STRPS_1852</name>
</gene>
<reference evidence="2 3" key="1">
    <citation type="journal article" date="2014" name="Int. J. Syst. Evol. Microbiol.">
        <title>Phylogenomics and the dynamic genome evolution of the genus Streptococcus.</title>
        <authorList>
            <consortium name="The Broad Institute Genome Sequencing Platform"/>
            <person name="Richards V.P."/>
            <person name="Palmer S.R."/>
            <person name="Pavinski Bitar P.D."/>
            <person name="Qin X."/>
            <person name="Weinstock G.M."/>
            <person name="Highlander S.K."/>
            <person name="Town C.D."/>
            <person name="Burne R.A."/>
            <person name="Stanhope M.J."/>
        </authorList>
    </citation>
    <scope>NUCLEOTIDE SEQUENCE [LARGE SCALE GENOMIC DNA]</scope>
    <source>
        <strain evidence="2 3">LQ 940-04</strain>
    </source>
</reference>
<evidence type="ECO:0000313" key="2">
    <source>
        <dbReference type="EMBL" id="EHI65201.1"/>
    </source>
</evidence>